<keyword evidence="1" id="KW-0175">Coiled coil</keyword>
<dbReference type="EMBL" id="JALLKP010000001">
    <property type="protein sequence ID" value="KAK2198388.1"/>
    <property type="molecule type" value="Genomic_DNA"/>
</dbReference>
<evidence type="ECO:0000256" key="1">
    <source>
        <dbReference type="SAM" id="Coils"/>
    </source>
</evidence>
<dbReference type="AlphaFoldDB" id="A0AAD9PPL2"/>
<keyword evidence="4" id="KW-1185">Reference proteome</keyword>
<feature type="compositionally biased region" description="Pro residues" evidence="2">
    <location>
        <begin position="163"/>
        <end position="173"/>
    </location>
</feature>
<feature type="region of interest" description="Disordered" evidence="2">
    <location>
        <begin position="324"/>
        <end position="345"/>
    </location>
</feature>
<evidence type="ECO:0000313" key="4">
    <source>
        <dbReference type="Proteomes" id="UP001214638"/>
    </source>
</evidence>
<feature type="region of interest" description="Disordered" evidence="2">
    <location>
        <begin position="390"/>
        <end position="418"/>
    </location>
</feature>
<proteinExistence type="predicted"/>
<dbReference type="Proteomes" id="UP001214638">
    <property type="component" value="Unassembled WGS sequence"/>
</dbReference>
<feature type="region of interest" description="Disordered" evidence="2">
    <location>
        <begin position="156"/>
        <end position="176"/>
    </location>
</feature>
<dbReference type="GeneID" id="94335698"/>
<dbReference type="KEGG" id="bdw:94335698"/>
<organism evidence="3 4">
    <name type="scientific">Babesia duncani</name>
    <dbReference type="NCBI Taxonomy" id="323732"/>
    <lineage>
        <taxon>Eukaryota</taxon>
        <taxon>Sar</taxon>
        <taxon>Alveolata</taxon>
        <taxon>Apicomplexa</taxon>
        <taxon>Aconoidasida</taxon>
        <taxon>Piroplasmida</taxon>
        <taxon>Babesiidae</taxon>
        <taxon>Babesia</taxon>
    </lineage>
</organism>
<evidence type="ECO:0000313" key="3">
    <source>
        <dbReference type="EMBL" id="KAK2198388.1"/>
    </source>
</evidence>
<dbReference type="RefSeq" id="XP_067805230.1">
    <property type="nucleotide sequence ID" value="XM_067946439.1"/>
</dbReference>
<gene>
    <name evidence="3" type="ORF">BdWA1_001400</name>
</gene>
<feature type="coiled-coil region" evidence="1">
    <location>
        <begin position="62"/>
        <end position="103"/>
    </location>
</feature>
<sequence length="418" mass="47979">MSDSFPEDDIEIIDNTRDLEFSNDSPSEKLDSREFNKVISTPTPIQQCTDDCYTLGLYKLENDFLTRQLKAQMDRVAQLEQKLAAKNDRLVQNAKTIAELEQELRITTLGAKARHSALSSSFEQVTQKAKGALELLYRTRLDMQQLQTQTALLESRCLERRPPPPSQAPPLEPPKMDRVLEDQNAMEPPKARSCNFLIDRLVLELANVVAANYKLRHGQDAPPIQVEDWNKLLLRYHSTLEQLQGLEHQELELKMAREQIAHLDQMLQQSREQMQTLLEQSEIHSQQLERSHSVQVEQLEHLLQESRQEVQILKESNALLNSQLQTQSKESEQLQRENAQANGELAESKWRQAQLQEQCQQLEACVEGIESKYQALVWEHVALFEKFKQTVGSPAEPADPAEPKFPEAPGLGERHPHY</sequence>
<reference evidence="3" key="1">
    <citation type="journal article" date="2023" name="Nat. Microbiol.">
        <title>Babesia duncani multi-omics identifies virulence factors and drug targets.</title>
        <authorList>
            <person name="Singh P."/>
            <person name="Lonardi S."/>
            <person name="Liang Q."/>
            <person name="Vydyam P."/>
            <person name="Khabirova E."/>
            <person name="Fang T."/>
            <person name="Gihaz S."/>
            <person name="Thekkiniath J."/>
            <person name="Munshi M."/>
            <person name="Abel S."/>
            <person name="Ciampossin L."/>
            <person name="Batugedara G."/>
            <person name="Gupta M."/>
            <person name="Lu X.M."/>
            <person name="Lenz T."/>
            <person name="Chakravarty S."/>
            <person name="Cornillot E."/>
            <person name="Hu Y."/>
            <person name="Ma W."/>
            <person name="Gonzalez L.M."/>
            <person name="Sanchez S."/>
            <person name="Estrada K."/>
            <person name="Sanchez-Flores A."/>
            <person name="Montero E."/>
            <person name="Harb O.S."/>
            <person name="Le Roch K.G."/>
            <person name="Mamoun C.B."/>
        </authorList>
    </citation>
    <scope>NUCLEOTIDE SEQUENCE</scope>
    <source>
        <strain evidence="3">WA1</strain>
    </source>
</reference>
<name>A0AAD9PPL2_9APIC</name>
<comment type="caution">
    <text evidence="3">The sequence shown here is derived from an EMBL/GenBank/DDBJ whole genome shotgun (WGS) entry which is preliminary data.</text>
</comment>
<evidence type="ECO:0000256" key="2">
    <source>
        <dbReference type="SAM" id="MobiDB-lite"/>
    </source>
</evidence>
<accession>A0AAD9PPL2</accession>
<protein>
    <submittedName>
        <fullName evidence="3">Uncharacterized protein</fullName>
    </submittedName>
</protein>